<evidence type="ECO:0000256" key="1">
    <source>
        <dbReference type="ARBA" id="ARBA00022723"/>
    </source>
</evidence>
<accession>A0A9P5BK49</accession>
<dbReference type="PANTHER" id="PTHR36206:SF12">
    <property type="entry name" value="ASPERCRYPTIN BIOSYNTHESIS CLUSTER-SPECIFIC TRANSCRIPTION REGULATOR ATNN-RELATED"/>
    <property type="match status" value="1"/>
</dbReference>
<keyword evidence="8" id="KW-1185">Reference proteome</keyword>
<evidence type="ECO:0000313" key="8">
    <source>
        <dbReference type="Proteomes" id="UP000737391"/>
    </source>
</evidence>
<keyword evidence="6" id="KW-0539">Nucleus</keyword>
<organism evidence="7 8">
    <name type="scientific">Fusarium agapanthi</name>
    <dbReference type="NCBI Taxonomy" id="1803897"/>
    <lineage>
        <taxon>Eukaryota</taxon>
        <taxon>Fungi</taxon>
        <taxon>Dikarya</taxon>
        <taxon>Ascomycota</taxon>
        <taxon>Pezizomycotina</taxon>
        <taxon>Sordariomycetes</taxon>
        <taxon>Hypocreomycetidae</taxon>
        <taxon>Hypocreales</taxon>
        <taxon>Nectriaceae</taxon>
        <taxon>Fusarium</taxon>
        <taxon>Fusarium fujikuroi species complex</taxon>
    </lineage>
</organism>
<keyword evidence="1" id="KW-0479">Metal-binding</keyword>
<dbReference type="AlphaFoldDB" id="A0A9P5BK49"/>
<dbReference type="GO" id="GO:0046872">
    <property type="term" value="F:metal ion binding"/>
    <property type="evidence" value="ECO:0007669"/>
    <property type="project" value="UniProtKB-KW"/>
</dbReference>
<name>A0A9P5BK49_9HYPO</name>
<keyword evidence="2" id="KW-0862">Zinc</keyword>
<dbReference type="OrthoDB" id="3145928at2759"/>
<gene>
    <name evidence="7" type="ORF">FAGAP_366</name>
</gene>
<dbReference type="InterPro" id="IPR052360">
    <property type="entry name" value="Transcr_Regulatory_Proteins"/>
</dbReference>
<proteinExistence type="predicted"/>
<dbReference type="GO" id="GO:0003677">
    <property type="term" value="F:DNA binding"/>
    <property type="evidence" value="ECO:0007669"/>
    <property type="project" value="UniProtKB-KW"/>
</dbReference>
<evidence type="ECO:0000313" key="7">
    <source>
        <dbReference type="EMBL" id="KAF4503413.1"/>
    </source>
</evidence>
<reference evidence="7" key="1">
    <citation type="submission" date="2020-01" db="EMBL/GenBank/DDBJ databases">
        <title>Identification and distribution of gene clusters putatively required for synthesis of sphingolipid metabolism inhibitors in phylogenetically diverse species of the filamentous fungus Fusarium.</title>
        <authorList>
            <person name="Kim H.-S."/>
            <person name="Busman M."/>
            <person name="Brown D.W."/>
            <person name="Divon H."/>
            <person name="Uhlig S."/>
            <person name="Proctor R.H."/>
        </authorList>
    </citation>
    <scope>NUCLEOTIDE SEQUENCE</scope>
    <source>
        <strain evidence="7">NRRL 31653</strain>
    </source>
</reference>
<protein>
    <submittedName>
        <fullName evidence="7">Mercuric reductase</fullName>
    </submittedName>
</protein>
<keyword evidence="5" id="KW-0804">Transcription</keyword>
<evidence type="ECO:0000256" key="2">
    <source>
        <dbReference type="ARBA" id="ARBA00022833"/>
    </source>
</evidence>
<dbReference type="Proteomes" id="UP000737391">
    <property type="component" value="Unassembled WGS sequence"/>
</dbReference>
<keyword evidence="4" id="KW-0238">DNA-binding</keyword>
<dbReference type="PANTHER" id="PTHR36206">
    <property type="entry name" value="ASPERCRYPTIN BIOSYNTHESIS CLUSTER-SPECIFIC TRANSCRIPTION REGULATOR ATNN-RELATED"/>
    <property type="match status" value="1"/>
</dbReference>
<comment type="caution">
    <text evidence="7">The sequence shown here is derived from an EMBL/GenBank/DDBJ whole genome shotgun (WGS) entry which is preliminary data.</text>
</comment>
<keyword evidence="3" id="KW-0805">Transcription regulation</keyword>
<evidence type="ECO:0000256" key="5">
    <source>
        <dbReference type="ARBA" id="ARBA00023163"/>
    </source>
</evidence>
<evidence type="ECO:0000256" key="3">
    <source>
        <dbReference type="ARBA" id="ARBA00023015"/>
    </source>
</evidence>
<sequence>MTPTSEHPNDLSPEEIVLDLPEQFTTSKEAFATVTKLAVSILRHAKISALGEIDSDTEAVFDDFTAQFQRITHFAQYVLQKDQELRDSDGPRLQYGMGLMMALFYSATRCRNFFVRREAIAILREWPYTNGIWHSLQTAKVAEWIISIEEERCSGLEFVLGECRVKLQSLRVALKKGVIAVECMQWSADGALEPRKANLTWP</sequence>
<evidence type="ECO:0000256" key="4">
    <source>
        <dbReference type="ARBA" id="ARBA00023125"/>
    </source>
</evidence>
<dbReference type="EMBL" id="LUFC02000023">
    <property type="protein sequence ID" value="KAF4503413.1"/>
    <property type="molecule type" value="Genomic_DNA"/>
</dbReference>
<evidence type="ECO:0000256" key="6">
    <source>
        <dbReference type="ARBA" id="ARBA00023242"/>
    </source>
</evidence>